<evidence type="ECO:0000256" key="1">
    <source>
        <dbReference type="SAM" id="MobiDB-lite"/>
    </source>
</evidence>
<feature type="compositionally biased region" description="Low complexity" evidence="1">
    <location>
        <begin position="486"/>
        <end position="500"/>
    </location>
</feature>
<evidence type="ECO:0000313" key="2">
    <source>
        <dbReference type="EMBL" id="EJU02822.1"/>
    </source>
</evidence>
<dbReference type="AlphaFoldDB" id="M5GA52"/>
<dbReference type="PANTHER" id="PTHR47807">
    <property type="entry name" value="PROTEIN TBF1"/>
    <property type="match status" value="1"/>
</dbReference>
<feature type="region of interest" description="Disordered" evidence="1">
    <location>
        <begin position="342"/>
        <end position="595"/>
    </location>
</feature>
<protein>
    <recommendedName>
        <fullName evidence="4">Myb-like domain-containing protein</fullName>
    </recommendedName>
</protein>
<accession>M5GA52</accession>
<proteinExistence type="predicted"/>
<feature type="compositionally biased region" description="Basic residues" evidence="1">
    <location>
        <begin position="343"/>
        <end position="361"/>
    </location>
</feature>
<keyword evidence="3" id="KW-1185">Reference proteome</keyword>
<organism evidence="2 3">
    <name type="scientific">Dacryopinax primogenitus (strain DJM 731)</name>
    <name type="common">Brown rot fungus</name>
    <dbReference type="NCBI Taxonomy" id="1858805"/>
    <lineage>
        <taxon>Eukaryota</taxon>
        <taxon>Fungi</taxon>
        <taxon>Dikarya</taxon>
        <taxon>Basidiomycota</taxon>
        <taxon>Agaricomycotina</taxon>
        <taxon>Dacrymycetes</taxon>
        <taxon>Dacrymycetales</taxon>
        <taxon>Dacrymycetaceae</taxon>
        <taxon>Dacryopinax</taxon>
    </lineage>
</organism>
<dbReference type="GO" id="GO:0003691">
    <property type="term" value="F:double-stranded telomeric DNA binding"/>
    <property type="evidence" value="ECO:0007669"/>
    <property type="project" value="TreeGrafter"/>
</dbReference>
<reference evidence="2 3" key="1">
    <citation type="journal article" date="2012" name="Science">
        <title>The Paleozoic origin of enzymatic lignin decomposition reconstructed from 31 fungal genomes.</title>
        <authorList>
            <person name="Floudas D."/>
            <person name="Binder M."/>
            <person name="Riley R."/>
            <person name="Barry K."/>
            <person name="Blanchette R.A."/>
            <person name="Henrissat B."/>
            <person name="Martinez A.T."/>
            <person name="Otillar R."/>
            <person name="Spatafora J.W."/>
            <person name="Yadav J.S."/>
            <person name="Aerts A."/>
            <person name="Benoit I."/>
            <person name="Boyd A."/>
            <person name="Carlson A."/>
            <person name="Copeland A."/>
            <person name="Coutinho P.M."/>
            <person name="de Vries R.P."/>
            <person name="Ferreira P."/>
            <person name="Findley K."/>
            <person name="Foster B."/>
            <person name="Gaskell J."/>
            <person name="Glotzer D."/>
            <person name="Gorecki P."/>
            <person name="Heitman J."/>
            <person name="Hesse C."/>
            <person name="Hori C."/>
            <person name="Igarashi K."/>
            <person name="Jurgens J.A."/>
            <person name="Kallen N."/>
            <person name="Kersten P."/>
            <person name="Kohler A."/>
            <person name="Kuees U."/>
            <person name="Kumar T.K.A."/>
            <person name="Kuo A."/>
            <person name="LaButti K."/>
            <person name="Larrondo L.F."/>
            <person name="Lindquist E."/>
            <person name="Ling A."/>
            <person name="Lombard V."/>
            <person name="Lucas S."/>
            <person name="Lundell T."/>
            <person name="Martin R."/>
            <person name="McLaughlin D.J."/>
            <person name="Morgenstern I."/>
            <person name="Morin E."/>
            <person name="Murat C."/>
            <person name="Nagy L.G."/>
            <person name="Nolan M."/>
            <person name="Ohm R.A."/>
            <person name="Patyshakuliyeva A."/>
            <person name="Rokas A."/>
            <person name="Ruiz-Duenas F.J."/>
            <person name="Sabat G."/>
            <person name="Salamov A."/>
            <person name="Samejima M."/>
            <person name="Schmutz J."/>
            <person name="Slot J.C."/>
            <person name="St John F."/>
            <person name="Stenlid J."/>
            <person name="Sun H."/>
            <person name="Sun S."/>
            <person name="Syed K."/>
            <person name="Tsang A."/>
            <person name="Wiebenga A."/>
            <person name="Young D."/>
            <person name="Pisabarro A."/>
            <person name="Eastwood D.C."/>
            <person name="Martin F."/>
            <person name="Cullen D."/>
            <person name="Grigoriev I.V."/>
            <person name="Hibbett D.S."/>
        </authorList>
    </citation>
    <scope>NUCLEOTIDE SEQUENCE [LARGE SCALE GENOMIC DNA]</scope>
    <source>
        <strain evidence="2 3">DJM-731 SS1</strain>
    </source>
</reference>
<dbReference type="InterPro" id="IPR052833">
    <property type="entry name" value="Telomeric_DNA-bd_trans-reg"/>
</dbReference>
<dbReference type="HOGENOM" id="CLU_408832_0_0_1"/>
<dbReference type="Gene3D" id="1.10.10.60">
    <property type="entry name" value="Homeodomain-like"/>
    <property type="match status" value="1"/>
</dbReference>
<gene>
    <name evidence="2" type="ORF">DACRYDRAFT_115786</name>
</gene>
<sequence>MDSRKDHTDTLPPFSPPINIIPLGTNTLPYDPFIPPPAQPNARYLTALSSLWPIAKQVIKIAKDTPVLEDGSIDLESSTAESWEEFGRILLHNKDGFYPLHKLDRELYFLALPSPELSEERYTAARQINVALLFALLFPTEATQLNSYAQWVTFLSQLKETYLLLCAGRGKAELLWVNLERISDICITLCLALEALDSKSSGLNAFRLVFNHSHLRHPQLVSGSKPVIPPSDLPRFESTWTTRALQDLRKFAKRPPKLEDAISTLRTGLLKDILNEVLPVLGNYAAASATPFPTPSKPIPAAKPKRTVPSDFAWNAKQTDAVRLEESSSFAEVVIELEEPVKSKRGRKGVKGKGRPRKGTRGRSGSIAGIETETEQEPELEQEQEEEVDLIVVEPPAPTIPTIPEEADDDESLPDVDQIIAETQLEVEAEATIVLTTQPLALNGKKRAGEESRSPTPRPAKKQAVLEPQAARPATQLPTPEPFFQERPAAATSSSPAPTETPRESARPPASAHQEDDDEVPEEEVEQEEEIDQLRYSVPVPTPHKQLSEPSSSKKAHTPPPKGGKQSKRQPTPPVQASGKKSSRYATGGNETGRKVWSTVEDNALMSALRELHEGSHTSMKWKTILDWHGSDGSKSTILKGRNNAQVKDRARNLYLKFQRNGQVPPVWLPER</sequence>
<dbReference type="STRING" id="1858805.M5GA52"/>
<feature type="compositionally biased region" description="Acidic residues" evidence="1">
    <location>
        <begin position="372"/>
        <end position="389"/>
    </location>
</feature>
<name>M5GA52_DACPD</name>
<dbReference type="PANTHER" id="PTHR47807:SF1">
    <property type="entry name" value="PROTEIN TBF1"/>
    <property type="match status" value="1"/>
</dbReference>
<feature type="compositionally biased region" description="Acidic residues" evidence="1">
    <location>
        <begin position="515"/>
        <end position="531"/>
    </location>
</feature>
<dbReference type="OrthoDB" id="3366990at2759"/>
<dbReference type="GO" id="GO:0010833">
    <property type="term" value="P:telomere maintenance via telomere lengthening"/>
    <property type="evidence" value="ECO:0007669"/>
    <property type="project" value="TreeGrafter"/>
</dbReference>
<evidence type="ECO:0008006" key="4">
    <source>
        <dbReference type="Google" id="ProtNLM"/>
    </source>
</evidence>
<feature type="compositionally biased region" description="Acidic residues" evidence="1">
    <location>
        <begin position="405"/>
        <end position="414"/>
    </location>
</feature>
<dbReference type="InterPro" id="IPR009057">
    <property type="entry name" value="Homeodomain-like_sf"/>
</dbReference>
<dbReference type="GeneID" id="63685142"/>
<evidence type="ECO:0000313" key="3">
    <source>
        <dbReference type="Proteomes" id="UP000030653"/>
    </source>
</evidence>
<dbReference type="EMBL" id="JH795861">
    <property type="protein sequence ID" value="EJU02822.1"/>
    <property type="molecule type" value="Genomic_DNA"/>
</dbReference>
<dbReference type="SUPFAM" id="SSF46689">
    <property type="entry name" value="Homeodomain-like"/>
    <property type="match status" value="1"/>
</dbReference>
<dbReference type="Proteomes" id="UP000030653">
    <property type="component" value="Unassembled WGS sequence"/>
</dbReference>
<dbReference type="RefSeq" id="XP_040629716.1">
    <property type="nucleotide sequence ID" value="XM_040770080.1"/>
</dbReference>